<dbReference type="Proteomes" id="UP000824166">
    <property type="component" value="Unassembled WGS sequence"/>
</dbReference>
<dbReference type="RefSeq" id="WP_216927500.1">
    <property type="nucleotide sequence ID" value="NZ_JAHOPC010000025.1"/>
</dbReference>
<keyword evidence="2" id="KW-1185">Reference proteome</keyword>
<accession>A0ABS6IBL1</accession>
<evidence type="ECO:0000313" key="2">
    <source>
        <dbReference type="Proteomes" id="UP000824166"/>
    </source>
</evidence>
<dbReference type="EMBL" id="JAHOPC010000025">
    <property type="protein sequence ID" value="MBU8869116.1"/>
    <property type="molecule type" value="Genomic_DNA"/>
</dbReference>
<organism evidence="1 2">
    <name type="scientific">Paenarthrobacter aromaticivorans</name>
    <dbReference type="NCBI Taxonomy" id="2849150"/>
    <lineage>
        <taxon>Bacteria</taxon>
        <taxon>Bacillati</taxon>
        <taxon>Actinomycetota</taxon>
        <taxon>Actinomycetes</taxon>
        <taxon>Micrococcales</taxon>
        <taxon>Micrococcaceae</taxon>
        <taxon>Paenarthrobacter</taxon>
    </lineage>
</organism>
<sequence>MEQATPPSPNDAYANIPPDQIQQAGTDVDFIWEPKDAFYGFDKYPAVARVHIDSIDSGRSFSPISDQYVFPQTIGKMSVREVYKGDLEPDTQVNYSRVGGTVTYDDYWNSLNQAQREKILQLNRGQKPTDAKYVQAKITDDIDVEVGKEYVAFLQPQTAKDGSLKEYSITGYQYGLREVRGTGDEATVLNNETQTWESLGSYVKLP</sequence>
<reference evidence="1 2" key="1">
    <citation type="submission" date="2021-06" db="EMBL/GenBank/DDBJ databases">
        <authorList>
            <person name="Jeong J.W."/>
        </authorList>
    </citation>
    <scope>NUCLEOTIDE SEQUENCE [LARGE SCALE GENOMIC DNA]</scope>
    <source>
        <strain evidence="1 2">MMS21-TAE1-1</strain>
    </source>
</reference>
<name>A0ABS6IBL1_9MICC</name>
<comment type="caution">
    <text evidence="1">The sequence shown here is derived from an EMBL/GenBank/DDBJ whole genome shotgun (WGS) entry which is preliminary data.</text>
</comment>
<protein>
    <submittedName>
        <fullName evidence="1">Uncharacterized protein</fullName>
    </submittedName>
</protein>
<proteinExistence type="predicted"/>
<evidence type="ECO:0000313" key="1">
    <source>
        <dbReference type="EMBL" id="MBU8869116.1"/>
    </source>
</evidence>
<gene>
    <name evidence="1" type="ORF">KSW38_22735</name>
</gene>